<reference evidence="2 3" key="1">
    <citation type="submission" date="2019-05" db="EMBL/GenBank/DDBJ databases">
        <title>Thiomicrorhabdus sediminis sp. nov, a novel sulfur-oxidizing bacterium isolated from coastal sediment.</title>
        <authorList>
            <person name="Liu X."/>
        </authorList>
    </citation>
    <scope>NUCLEOTIDE SEQUENCE [LARGE SCALE GENOMIC DNA]</scope>
    <source>
        <strain evidence="2 3">G1</strain>
    </source>
</reference>
<proteinExistence type="predicted"/>
<feature type="chain" id="PRO_5020378703" description="Peptidoglycan-binding protein, CsiV" evidence="1">
    <location>
        <begin position="40"/>
        <end position="232"/>
    </location>
</feature>
<dbReference type="KEGG" id="thig:FE785_06055"/>
<accession>A0A4P9K5X8</accession>
<gene>
    <name evidence="2" type="ORF">FE785_06055</name>
</gene>
<dbReference type="AlphaFoldDB" id="A0A4P9K5X8"/>
<protein>
    <recommendedName>
        <fullName evidence="4">Peptidoglycan-binding protein, CsiV</fullName>
    </recommendedName>
</protein>
<evidence type="ECO:0000256" key="1">
    <source>
        <dbReference type="SAM" id="SignalP"/>
    </source>
</evidence>
<dbReference type="OrthoDB" id="5566524at2"/>
<sequence>MLYQQFQNIKINTKSKIKLLAHAVSYAFLMLFASHAAQANSEQASYKIEVIVFESLALKGWTEEYWPEEIEHPIIENSTPLSSKDKPPLWLSLQDRDMNDNAAKLSKRGYRVLFHQAWSQLAPSNSNAPTVMIENESQYGTTMLGTVRLYKTRFAHVDFDLEFDRRIPDKILNQFLEKQNLANTIVSNNMDSSNVPQNWAFHLSDSRKIKPGELHYIDHPLFGILVQISTLN</sequence>
<feature type="signal peptide" evidence="1">
    <location>
        <begin position="1"/>
        <end position="39"/>
    </location>
</feature>
<evidence type="ECO:0008006" key="4">
    <source>
        <dbReference type="Google" id="ProtNLM"/>
    </source>
</evidence>
<keyword evidence="3" id="KW-1185">Reference proteome</keyword>
<dbReference type="Pfam" id="PF10972">
    <property type="entry name" value="CsiV"/>
    <property type="match status" value="1"/>
</dbReference>
<keyword evidence="1" id="KW-0732">Signal</keyword>
<dbReference type="Proteomes" id="UP000304864">
    <property type="component" value="Chromosome"/>
</dbReference>
<evidence type="ECO:0000313" key="2">
    <source>
        <dbReference type="EMBL" id="QCU90221.1"/>
    </source>
</evidence>
<evidence type="ECO:0000313" key="3">
    <source>
        <dbReference type="Proteomes" id="UP000304864"/>
    </source>
</evidence>
<organism evidence="2 3">
    <name type="scientific">Thiomicrorhabdus sediminis</name>
    <dbReference type="NCBI Taxonomy" id="2580412"/>
    <lineage>
        <taxon>Bacteria</taxon>
        <taxon>Pseudomonadati</taxon>
        <taxon>Pseudomonadota</taxon>
        <taxon>Gammaproteobacteria</taxon>
        <taxon>Thiotrichales</taxon>
        <taxon>Piscirickettsiaceae</taxon>
        <taxon>Thiomicrorhabdus</taxon>
    </lineage>
</organism>
<dbReference type="InterPro" id="IPR021241">
    <property type="entry name" value="CsiV"/>
</dbReference>
<dbReference type="RefSeq" id="WP_138564896.1">
    <property type="nucleotide sequence ID" value="NZ_CP040602.1"/>
</dbReference>
<dbReference type="EMBL" id="CP040602">
    <property type="protein sequence ID" value="QCU90221.1"/>
    <property type="molecule type" value="Genomic_DNA"/>
</dbReference>
<name>A0A4P9K5X8_9GAMM</name>